<dbReference type="InterPro" id="IPR011042">
    <property type="entry name" value="6-blade_b-propeller_TolB-like"/>
</dbReference>
<proteinExistence type="predicted"/>
<name>A0A382JDJ1_9ZZZZ</name>
<protein>
    <recommendedName>
        <fullName evidence="2">SMP-30/Gluconolactonase/LRE-like region domain-containing protein</fullName>
    </recommendedName>
</protein>
<dbReference type="SUPFAM" id="SSF101898">
    <property type="entry name" value="NHL repeat"/>
    <property type="match status" value="1"/>
</dbReference>
<feature type="non-terminal residue" evidence="1">
    <location>
        <position position="182"/>
    </location>
</feature>
<dbReference type="Gene3D" id="2.120.10.30">
    <property type="entry name" value="TolB, C-terminal domain"/>
    <property type="match status" value="1"/>
</dbReference>
<dbReference type="AlphaFoldDB" id="A0A382JDJ1"/>
<organism evidence="1">
    <name type="scientific">marine metagenome</name>
    <dbReference type="NCBI Taxonomy" id="408172"/>
    <lineage>
        <taxon>unclassified sequences</taxon>
        <taxon>metagenomes</taxon>
        <taxon>ecological metagenomes</taxon>
    </lineage>
</organism>
<gene>
    <name evidence="1" type="ORF">METZ01_LOCUS262171</name>
</gene>
<dbReference type="PROSITE" id="PS51257">
    <property type="entry name" value="PROKAR_LIPOPROTEIN"/>
    <property type="match status" value="1"/>
</dbReference>
<reference evidence="1" key="1">
    <citation type="submission" date="2018-05" db="EMBL/GenBank/DDBJ databases">
        <authorList>
            <person name="Lanie J.A."/>
            <person name="Ng W.-L."/>
            <person name="Kazmierczak K.M."/>
            <person name="Andrzejewski T.M."/>
            <person name="Davidsen T.M."/>
            <person name="Wayne K.J."/>
            <person name="Tettelin H."/>
            <person name="Glass J.I."/>
            <person name="Rusch D."/>
            <person name="Podicherti R."/>
            <person name="Tsui H.-C.T."/>
            <person name="Winkler M.E."/>
        </authorList>
    </citation>
    <scope>NUCLEOTIDE SEQUENCE</scope>
</reference>
<sequence length="182" mass="19507">MNLHGRLAVKSRRIWTSLVITGGAAALATSCGSQEPEEAPDVMADETQTAPAGAPTFSYDATWPKPLPNNWALGDVWGVAVDSQDNPWIAHANSERIQALLEEEGNELAPPIIQFDAEGNVLQAWGGPGEGYDWMEDTFAAEHGMFIDHEDNVWVIGGGTRADGGVTLKFTSAGEFLLQIGE</sequence>
<evidence type="ECO:0008006" key="2">
    <source>
        <dbReference type="Google" id="ProtNLM"/>
    </source>
</evidence>
<dbReference type="EMBL" id="UINC01073152">
    <property type="protein sequence ID" value="SVC09317.1"/>
    <property type="molecule type" value="Genomic_DNA"/>
</dbReference>
<evidence type="ECO:0000313" key="1">
    <source>
        <dbReference type="EMBL" id="SVC09317.1"/>
    </source>
</evidence>
<accession>A0A382JDJ1</accession>